<keyword evidence="1" id="KW-0539">Nucleus</keyword>
<dbReference type="InterPro" id="IPR016591">
    <property type="entry name" value="Suppressor_of_fused_euk"/>
</dbReference>
<reference evidence="5 7" key="2">
    <citation type="journal article" date="2013" name="Nature">
        <title>Insights into bilaterian evolution from three spiralian genomes.</title>
        <authorList>
            <person name="Simakov O."/>
            <person name="Marletaz F."/>
            <person name="Cho S.J."/>
            <person name="Edsinger-Gonzales E."/>
            <person name="Havlak P."/>
            <person name="Hellsten U."/>
            <person name="Kuo D.H."/>
            <person name="Larsson T."/>
            <person name="Lv J."/>
            <person name="Arendt D."/>
            <person name="Savage R."/>
            <person name="Osoegawa K."/>
            <person name="de Jong P."/>
            <person name="Grimwood J."/>
            <person name="Chapman J.A."/>
            <person name="Shapiro H."/>
            <person name="Aerts A."/>
            <person name="Otillar R.P."/>
            <person name="Terry A.Y."/>
            <person name="Boore J.L."/>
            <person name="Grigoriev I.V."/>
            <person name="Lindberg D.R."/>
            <person name="Seaver E.C."/>
            <person name="Weisblat D.A."/>
            <person name="Putnam N.H."/>
            <person name="Rokhsar D.S."/>
        </authorList>
    </citation>
    <scope>NUCLEOTIDE SEQUENCE</scope>
    <source>
        <strain evidence="5 7">I ESC-2004</strain>
    </source>
</reference>
<evidence type="ECO:0000256" key="1">
    <source>
        <dbReference type="PIRNR" id="PIRNR011844"/>
    </source>
</evidence>
<protein>
    <recommendedName>
        <fullName evidence="1">Suppressor of fused homolog</fullName>
    </recommendedName>
</protein>
<dbReference type="Pfam" id="PF05076">
    <property type="entry name" value="SUFU"/>
    <property type="match status" value="1"/>
</dbReference>
<dbReference type="STRING" id="283909.R7USC7"/>
<sequence length="472" mass="52552">MKMEQSDSTSQNLYPQAPLPVTPPGLHAIYSACRKLYQDQPNPLQVTAVRKYWLGGPDPLDYISMYANPGDAERDIPPHWHYVSFGLSDLHGDGRVHECTGPQAISGFGFELTFRLKREPEETAPPTWPAALMQALARYVFQSENTLCVGDHVPWHSPLDGSESRIQHMLMTEDPQLRCINSPFGTVTFVQIVGVCAEELKAAQHWNGSGVSQLMSAVNIAGGVWLITDMRRGETIFDLNPQLQEEVDQGIEIEGSNLSGVTSCCSWEQLSDYTFSGTDENKENEADRRLLSQSESDQIRAALKNGLNSSLPVLPPIIPVTDEHLTSHPDARRNNSSRKESIDSCLRPETPSDILRTRSIEGVHLKLNLEAGSLLPLAVKGRLRHGRHFTFKSVMNDVAVTLVSNLVVGSIVDEHNPYAAHGPWLQILLMDDFMEDFMADISELTHMPDSQLPKTYQWPSHKLTITILADEV</sequence>
<feature type="compositionally biased region" description="Basic and acidic residues" evidence="2">
    <location>
        <begin position="322"/>
        <end position="342"/>
    </location>
</feature>
<keyword evidence="1" id="KW-0963">Cytoplasm</keyword>
<dbReference type="PIRSF" id="PIRSF011844">
    <property type="entry name" value="Suppressor_of_fused_protein"/>
    <property type="match status" value="1"/>
</dbReference>
<dbReference type="FunCoup" id="R7USC7">
    <property type="interactions" value="820"/>
</dbReference>
<evidence type="ECO:0000313" key="6">
    <source>
        <dbReference type="EnsemblMetazoa" id="CapteP156783"/>
    </source>
</evidence>
<dbReference type="HOGENOM" id="CLU_033906_0_0_1"/>
<proteinExistence type="inferred from homology"/>
<evidence type="ECO:0000313" key="5">
    <source>
        <dbReference type="EMBL" id="ELU09419.1"/>
    </source>
</evidence>
<dbReference type="Proteomes" id="UP000014760">
    <property type="component" value="Unassembled WGS sequence"/>
</dbReference>
<gene>
    <name evidence="5" type="ORF">CAPTEDRAFT_156783</name>
</gene>
<dbReference type="EnsemblMetazoa" id="CapteT156783">
    <property type="protein sequence ID" value="CapteP156783"/>
    <property type="gene ID" value="CapteG156783"/>
</dbReference>
<dbReference type="InterPro" id="IPR037181">
    <property type="entry name" value="SUFU_N"/>
</dbReference>
<reference evidence="6" key="3">
    <citation type="submission" date="2015-06" db="UniProtKB">
        <authorList>
            <consortium name="EnsemblMetazoa"/>
        </authorList>
    </citation>
    <scope>IDENTIFICATION</scope>
</reference>
<organism evidence="5">
    <name type="scientific">Capitella teleta</name>
    <name type="common">Polychaete worm</name>
    <dbReference type="NCBI Taxonomy" id="283909"/>
    <lineage>
        <taxon>Eukaryota</taxon>
        <taxon>Metazoa</taxon>
        <taxon>Spiralia</taxon>
        <taxon>Lophotrochozoa</taxon>
        <taxon>Annelida</taxon>
        <taxon>Polychaeta</taxon>
        <taxon>Sedentaria</taxon>
        <taxon>Scolecida</taxon>
        <taxon>Capitellidae</taxon>
        <taxon>Capitella</taxon>
    </lineage>
</organism>
<dbReference type="InterPro" id="IPR020941">
    <property type="entry name" value="SUFU-like_domain"/>
</dbReference>
<accession>R7USC7</accession>
<reference evidence="7" key="1">
    <citation type="submission" date="2012-12" db="EMBL/GenBank/DDBJ databases">
        <authorList>
            <person name="Hellsten U."/>
            <person name="Grimwood J."/>
            <person name="Chapman J.A."/>
            <person name="Shapiro H."/>
            <person name="Aerts A."/>
            <person name="Otillar R.P."/>
            <person name="Terry A.Y."/>
            <person name="Boore J.L."/>
            <person name="Simakov O."/>
            <person name="Marletaz F."/>
            <person name="Cho S.-J."/>
            <person name="Edsinger-Gonzales E."/>
            <person name="Havlak P."/>
            <person name="Kuo D.-H."/>
            <person name="Larsson T."/>
            <person name="Lv J."/>
            <person name="Arendt D."/>
            <person name="Savage R."/>
            <person name="Osoegawa K."/>
            <person name="de Jong P."/>
            <person name="Lindberg D.R."/>
            <person name="Seaver E.C."/>
            <person name="Weisblat D.A."/>
            <person name="Putnam N.H."/>
            <person name="Grigoriev I.V."/>
            <person name="Rokhsar D.S."/>
        </authorList>
    </citation>
    <scope>NUCLEOTIDE SEQUENCE</scope>
    <source>
        <strain evidence="7">I ESC-2004</strain>
    </source>
</reference>
<dbReference type="Gene3D" id="3.30.1360.230">
    <property type="entry name" value="Sufu, C-terminal domain"/>
    <property type="match status" value="1"/>
</dbReference>
<feature type="region of interest" description="Disordered" evidence="2">
    <location>
        <begin position="322"/>
        <end position="347"/>
    </location>
</feature>
<evidence type="ECO:0000313" key="7">
    <source>
        <dbReference type="Proteomes" id="UP000014760"/>
    </source>
</evidence>
<evidence type="ECO:0000259" key="4">
    <source>
        <dbReference type="Pfam" id="PF12470"/>
    </source>
</evidence>
<dbReference type="Pfam" id="PF12470">
    <property type="entry name" value="SUFU_C"/>
    <property type="match status" value="1"/>
</dbReference>
<dbReference type="SUPFAM" id="SSF103359">
    <property type="entry name" value="Suppressor of Fused, N-terminal domain"/>
    <property type="match status" value="1"/>
</dbReference>
<dbReference type="GO" id="GO:0005634">
    <property type="term" value="C:nucleus"/>
    <property type="evidence" value="ECO:0007669"/>
    <property type="project" value="UniProtKB-SubCell"/>
</dbReference>
<feature type="domain" description="Suppressor of fused-like" evidence="3">
    <location>
        <begin position="56"/>
        <end position="232"/>
    </location>
</feature>
<evidence type="ECO:0000259" key="3">
    <source>
        <dbReference type="Pfam" id="PF05076"/>
    </source>
</evidence>
<dbReference type="EMBL" id="AMQN01006379">
    <property type="status" value="NOT_ANNOTATED_CDS"/>
    <property type="molecule type" value="Genomic_DNA"/>
</dbReference>
<dbReference type="AlphaFoldDB" id="R7USC7"/>
<dbReference type="OMA" id="CQIVGVT"/>
<dbReference type="GO" id="GO:0005737">
    <property type="term" value="C:cytoplasm"/>
    <property type="evidence" value="ECO:0007669"/>
    <property type="project" value="UniProtKB-SubCell"/>
</dbReference>
<dbReference type="InterPro" id="IPR038489">
    <property type="entry name" value="SUFU_C_sf"/>
</dbReference>
<comment type="similarity">
    <text evidence="1">Belongs to the SUFU family.</text>
</comment>
<dbReference type="InterPro" id="IPR007768">
    <property type="entry name" value="Suppressor_of_fused"/>
</dbReference>
<dbReference type="InterPro" id="IPR024314">
    <property type="entry name" value="SUFU_C"/>
</dbReference>
<name>R7USC7_CAPTE</name>
<dbReference type="PANTHER" id="PTHR10928:SF2">
    <property type="entry name" value="SUPPRESSOR OF FUSED HOMOLOG"/>
    <property type="match status" value="1"/>
</dbReference>
<evidence type="ECO:0000256" key="2">
    <source>
        <dbReference type="SAM" id="MobiDB-lite"/>
    </source>
</evidence>
<dbReference type="OrthoDB" id="10038834at2759"/>
<dbReference type="PANTHER" id="PTHR10928">
    <property type="entry name" value="SUPPRESSOR OF FUSED"/>
    <property type="match status" value="1"/>
</dbReference>
<dbReference type="EMBL" id="KB298218">
    <property type="protein sequence ID" value="ELU09419.1"/>
    <property type="molecule type" value="Genomic_DNA"/>
</dbReference>
<feature type="domain" description="Suppressor of fused C-terminal" evidence="4">
    <location>
        <begin position="245"/>
        <end position="467"/>
    </location>
</feature>
<keyword evidence="7" id="KW-1185">Reference proteome</keyword>
<comment type="subcellular location">
    <subcellularLocation>
        <location evidence="1">Cytoplasm</location>
    </subcellularLocation>
    <subcellularLocation>
        <location evidence="1">Nucleus</location>
    </subcellularLocation>
</comment>